<dbReference type="Gene3D" id="3.30.70.1290">
    <property type="entry name" value="Transposase IS200-like"/>
    <property type="match status" value="1"/>
</dbReference>
<dbReference type="PANTHER" id="PTHR34322:SF2">
    <property type="entry name" value="TRANSPOSASE IS200-LIKE DOMAIN-CONTAINING PROTEIN"/>
    <property type="match status" value="1"/>
</dbReference>
<evidence type="ECO:0000313" key="2">
    <source>
        <dbReference type="Proteomes" id="UP001499988"/>
    </source>
</evidence>
<dbReference type="InterPro" id="IPR036515">
    <property type="entry name" value="Transposase_17_sf"/>
</dbReference>
<dbReference type="Proteomes" id="UP001499988">
    <property type="component" value="Unassembled WGS sequence"/>
</dbReference>
<sequence length="209" mass="23679">MSKVGLVIRYSFWIDFKQMTQKSEHYRIYIAREANREDGCTGRFWEGRFKSQALLDDAAVLACMVYVDLNPIRANMAKTPEQSDHTSIQRRIKAALSGKQPKELAAFTAPQNGDMSQGLAFAIDDYLELVEQTGRIIRDDKVGHIPEAIPDLLSRLQISPANWLTLTTEFEHKFHRAAGREAKLRLFAEHTHHQRANGISNARALLSTA</sequence>
<name>A0ABP9EQR1_9GAMM</name>
<keyword evidence="2" id="KW-1185">Reference proteome</keyword>
<evidence type="ECO:0008006" key="3">
    <source>
        <dbReference type="Google" id="ProtNLM"/>
    </source>
</evidence>
<gene>
    <name evidence="1" type="ORF">GCM10023333_18410</name>
</gene>
<dbReference type="EMBL" id="BAABJZ010000050">
    <property type="protein sequence ID" value="GAA4885111.1"/>
    <property type="molecule type" value="Genomic_DNA"/>
</dbReference>
<dbReference type="PANTHER" id="PTHR34322">
    <property type="entry name" value="TRANSPOSASE, Y1_TNP DOMAIN-CONTAINING"/>
    <property type="match status" value="1"/>
</dbReference>
<evidence type="ECO:0000313" key="1">
    <source>
        <dbReference type="EMBL" id="GAA4885111.1"/>
    </source>
</evidence>
<reference evidence="2" key="1">
    <citation type="journal article" date="2019" name="Int. J. Syst. Evol. Microbiol.">
        <title>The Global Catalogue of Microorganisms (GCM) 10K type strain sequencing project: providing services to taxonomists for standard genome sequencing and annotation.</title>
        <authorList>
            <consortium name="The Broad Institute Genomics Platform"/>
            <consortium name="The Broad Institute Genome Sequencing Center for Infectious Disease"/>
            <person name="Wu L."/>
            <person name="Ma J."/>
        </authorList>
    </citation>
    <scope>NUCLEOTIDE SEQUENCE [LARGE SCALE GENOMIC DNA]</scope>
    <source>
        <strain evidence="2">JCM 18401</strain>
    </source>
</reference>
<protein>
    <recommendedName>
        <fullName evidence="3">Transposase</fullName>
    </recommendedName>
</protein>
<accession>A0ABP9EQR1</accession>
<organism evidence="1 2">
    <name type="scientific">Ferrimonas pelagia</name>
    <dbReference type="NCBI Taxonomy" id="1177826"/>
    <lineage>
        <taxon>Bacteria</taxon>
        <taxon>Pseudomonadati</taxon>
        <taxon>Pseudomonadota</taxon>
        <taxon>Gammaproteobacteria</taxon>
        <taxon>Alteromonadales</taxon>
        <taxon>Ferrimonadaceae</taxon>
        <taxon>Ferrimonas</taxon>
    </lineage>
</organism>
<proteinExistence type="predicted"/>
<comment type="caution">
    <text evidence="1">The sequence shown here is derived from an EMBL/GenBank/DDBJ whole genome shotgun (WGS) entry which is preliminary data.</text>
</comment>